<dbReference type="PANTHER" id="PTHR43344">
    <property type="entry name" value="PHOSPHOSERINE PHOSPHATASE"/>
    <property type="match status" value="1"/>
</dbReference>
<keyword evidence="4" id="KW-0460">Magnesium</keyword>
<keyword evidence="1" id="KW-0028">Amino-acid biosynthesis</keyword>
<dbReference type="GO" id="GO:0016787">
    <property type="term" value="F:hydrolase activity"/>
    <property type="evidence" value="ECO:0007669"/>
    <property type="project" value="UniProtKB-KW"/>
</dbReference>
<dbReference type="NCBIfam" id="TIGR00338">
    <property type="entry name" value="serB"/>
    <property type="match status" value="1"/>
</dbReference>
<dbReference type="InterPro" id="IPR050582">
    <property type="entry name" value="HAD-like_SerB"/>
</dbReference>
<comment type="caution">
    <text evidence="5">The sequence shown here is derived from an EMBL/GenBank/DDBJ whole genome shotgun (WGS) entry which is preliminary data.</text>
</comment>
<keyword evidence="2" id="KW-0479">Metal-binding</keyword>
<dbReference type="SFLD" id="SFLDG01136">
    <property type="entry name" value="C1.6:_Phosphoserine_Phosphatas"/>
    <property type="match status" value="1"/>
</dbReference>
<dbReference type="SFLD" id="SFLDF00029">
    <property type="entry name" value="phosphoserine_phosphatase"/>
    <property type="match status" value="1"/>
</dbReference>
<dbReference type="SFLD" id="SFLDS00003">
    <property type="entry name" value="Haloacid_Dehalogenase"/>
    <property type="match status" value="1"/>
</dbReference>
<evidence type="ECO:0000313" key="5">
    <source>
        <dbReference type="EMBL" id="MBV7256767.1"/>
    </source>
</evidence>
<dbReference type="EMBL" id="JAGSPA010000002">
    <property type="protein sequence ID" value="MBV7256767.1"/>
    <property type="molecule type" value="Genomic_DNA"/>
</dbReference>
<dbReference type="Proteomes" id="UP000722336">
    <property type="component" value="Unassembled WGS sequence"/>
</dbReference>
<evidence type="ECO:0000313" key="6">
    <source>
        <dbReference type="Proteomes" id="UP000722336"/>
    </source>
</evidence>
<evidence type="ECO:0000256" key="4">
    <source>
        <dbReference type="ARBA" id="ARBA00022842"/>
    </source>
</evidence>
<sequence length="289" mass="30166">MSIVTLVGMTPLSRADIAHASETCAADGRTREGGRALDVHVPKARLPGLRDRLESELPHVDIFVRHSAAMPRLFVADMDSTMITVECIDELADYAGRKAEVAAVTEAAMRGELDFTEALHERVAQLAGLKEGAIEDCLNARVTHTPGARALVGGLKAAGARTVLVSGGFTAFALPVGKALGFDRVVANHLQVEGGRLTGRVEGEMVSAATKEAVLREECARLQIPLDAAAAIGDGANDLLMVAAAGTGIAYHAKAALNRAADIHVRNGTLDAVRIGLNLPDRAADSSGN</sequence>
<proteinExistence type="predicted"/>
<reference evidence="5 6" key="1">
    <citation type="submission" date="2021-04" db="EMBL/GenBank/DDBJ databases">
        <authorList>
            <person name="Pira H."/>
            <person name="Risdian C."/>
            <person name="Wink J."/>
        </authorList>
    </citation>
    <scope>NUCLEOTIDE SEQUENCE [LARGE SCALE GENOMIC DNA]</scope>
    <source>
        <strain evidence="5 6">WHA3</strain>
    </source>
</reference>
<keyword evidence="3 5" id="KW-0378">Hydrolase</keyword>
<dbReference type="RefSeq" id="WP_218445503.1">
    <property type="nucleotide sequence ID" value="NZ_JAGSPA010000002.1"/>
</dbReference>
<dbReference type="PANTHER" id="PTHR43344:SF2">
    <property type="entry name" value="PHOSPHOSERINE PHOSPHATASE"/>
    <property type="match status" value="1"/>
</dbReference>
<keyword evidence="6" id="KW-1185">Reference proteome</keyword>
<evidence type="ECO:0000256" key="2">
    <source>
        <dbReference type="ARBA" id="ARBA00022723"/>
    </source>
</evidence>
<accession>A0ABS6SED2</accession>
<dbReference type="SFLD" id="SFLDG01137">
    <property type="entry name" value="C1.6.1:_Phosphoserine_Phosphat"/>
    <property type="match status" value="1"/>
</dbReference>
<name>A0ABS6SED2_9SPHN</name>
<evidence type="ECO:0000256" key="3">
    <source>
        <dbReference type="ARBA" id="ARBA00022801"/>
    </source>
</evidence>
<gene>
    <name evidence="5" type="primary">serB</name>
    <name evidence="5" type="ORF">KCG44_08200</name>
</gene>
<dbReference type="EC" id="3.1.3.3" evidence="5"/>
<dbReference type="Pfam" id="PF12710">
    <property type="entry name" value="HAD"/>
    <property type="match status" value="1"/>
</dbReference>
<evidence type="ECO:0000256" key="1">
    <source>
        <dbReference type="ARBA" id="ARBA00022605"/>
    </source>
</evidence>
<organism evidence="5 6">
    <name type="scientific">Pacificimonas pallii</name>
    <dbReference type="NCBI Taxonomy" id="2827236"/>
    <lineage>
        <taxon>Bacteria</taxon>
        <taxon>Pseudomonadati</taxon>
        <taxon>Pseudomonadota</taxon>
        <taxon>Alphaproteobacteria</taxon>
        <taxon>Sphingomonadales</taxon>
        <taxon>Sphingosinicellaceae</taxon>
        <taxon>Pacificimonas</taxon>
    </lineage>
</organism>
<dbReference type="NCBIfam" id="TIGR01488">
    <property type="entry name" value="HAD-SF-IB"/>
    <property type="match status" value="1"/>
</dbReference>
<dbReference type="InterPro" id="IPR004469">
    <property type="entry name" value="PSP"/>
</dbReference>
<protein>
    <submittedName>
        <fullName evidence="5">Phosphoserine phosphatase SerB</fullName>
        <ecNumber evidence="5">3.1.3.3</ecNumber>
    </submittedName>
</protein>